<dbReference type="Pfam" id="PF05147">
    <property type="entry name" value="LANC_like"/>
    <property type="match status" value="1"/>
</dbReference>
<dbReference type="GO" id="GO:0046872">
    <property type="term" value="F:metal ion binding"/>
    <property type="evidence" value="ECO:0007669"/>
    <property type="project" value="UniProtKB-KW"/>
</dbReference>
<keyword evidence="1" id="KW-0862">Zinc</keyword>
<dbReference type="AlphaFoldDB" id="A0A1M4E5Y2"/>
<dbReference type="SMART" id="SM01260">
    <property type="entry name" value="LANC_like"/>
    <property type="match status" value="1"/>
</dbReference>
<feature type="binding site" evidence="1">
    <location>
        <position position="310"/>
    </location>
    <ligand>
        <name>Zn(2+)</name>
        <dbReference type="ChEBI" id="CHEBI:29105"/>
    </ligand>
</feature>
<feature type="binding site" evidence="1">
    <location>
        <position position="309"/>
    </location>
    <ligand>
        <name>Zn(2+)</name>
        <dbReference type="ChEBI" id="CHEBI:29105"/>
    </ligand>
</feature>
<dbReference type="CDD" id="cd04793">
    <property type="entry name" value="LanC"/>
    <property type="match status" value="1"/>
</dbReference>
<accession>A0A1M4E5Y2</accession>
<dbReference type="RefSeq" id="WP_225273408.1">
    <property type="nucleotide sequence ID" value="NZ_CP084058.1"/>
</dbReference>
<evidence type="ECO:0000256" key="1">
    <source>
        <dbReference type="PIRSR" id="PIRSR607822-1"/>
    </source>
</evidence>
<evidence type="ECO:0000313" key="2">
    <source>
        <dbReference type="EMBL" id="SBO94265.1"/>
    </source>
</evidence>
<feature type="binding site" evidence="1">
    <location>
        <position position="260"/>
    </location>
    <ligand>
        <name>Zn(2+)</name>
        <dbReference type="ChEBI" id="CHEBI:29105"/>
    </ligand>
</feature>
<dbReference type="Gene3D" id="1.50.10.20">
    <property type="match status" value="1"/>
</dbReference>
<dbReference type="PRINTS" id="PR01950">
    <property type="entry name" value="LANCSUPER"/>
</dbReference>
<sequence length="386" mass="41314">MNPALALKPHGHPQSLSRGAAGIALLHIERAATGHDDWNIAHAWLTDATSAPLTLGPQANLLFGAPALAFALHGTTVWPDRDEHALATLDHHVALLVRQRLDRAHTRIDLGTQPSLAEFDLFKGLTGLGAHLLRRHPGSDLLADVLIYLVQLTQPLGRDELPGWWTHEQPTGGRTPGTTGGHGNLGMAHGISGPLALLSRALLSGISVDGQSEAIARICAWTDTWQQHDPAGPWWPEIITLPETRTGHTRQTRPARPSWCYGTPGHARAQQLAALALGDPARQQQAEYALTACLTDPAQLRQLTEPGLCHGVAGVYQTVWRAARDARTSSLSTHLPVLAELLAEHAAIAQNDTGLLDGAAGLALAMHTATHRTPPHTGWDTCLLIT</sequence>
<organism evidence="2">
    <name type="scientific">Nonomuraea gerenzanensis</name>
    <dbReference type="NCBI Taxonomy" id="93944"/>
    <lineage>
        <taxon>Bacteria</taxon>
        <taxon>Bacillati</taxon>
        <taxon>Actinomycetota</taxon>
        <taxon>Actinomycetes</taxon>
        <taxon>Streptosporangiales</taxon>
        <taxon>Streptosporangiaceae</taxon>
        <taxon>Nonomuraea</taxon>
    </lineage>
</organism>
<dbReference type="GO" id="GO:0031179">
    <property type="term" value="P:peptide modification"/>
    <property type="evidence" value="ECO:0007669"/>
    <property type="project" value="InterPro"/>
</dbReference>
<proteinExistence type="predicted"/>
<name>A0A1M4E5Y2_9ACTN</name>
<gene>
    <name evidence="2" type="ORF">BN4615_P3781</name>
</gene>
<keyword evidence="1" id="KW-0479">Metal-binding</keyword>
<protein>
    <submittedName>
        <fullName evidence="2">Lanthionine biosynthesis cyclase LanC</fullName>
    </submittedName>
</protein>
<dbReference type="InterPro" id="IPR007822">
    <property type="entry name" value="LANC-like"/>
</dbReference>
<dbReference type="PRINTS" id="PR01955">
    <property type="entry name" value="LANCFRANKIA"/>
</dbReference>
<dbReference type="InterPro" id="IPR033889">
    <property type="entry name" value="LanC"/>
</dbReference>
<dbReference type="EMBL" id="LT559118">
    <property type="protein sequence ID" value="SBO94265.1"/>
    <property type="molecule type" value="Genomic_DNA"/>
</dbReference>
<dbReference type="SUPFAM" id="SSF158745">
    <property type="entry name" value="LanC-like"/>
    <property type="match status" value="1"/>
</dbReference>
<reference evidence="2" key="1">
    <citation type="submission" date="2016-04" db="EMBL/GenBank/DDBJ databases">
        <authorList>
            <person name="Evans L.H."/>
            <person name="Alamgir A."/>
            <person name="Owens N."/>
            <person name="Weber N.D."/>
            <person name="Virtaneva K."/>
            <person name="Barbian K."/>
            <person name="Babar A."/>
            <person name="Rosenke K."/>
        </authorList>
    </citation>
    <scope>NUCLEOTIDE SEQUENCE</scope>
    <source>
        <strain evidence="2">Nono1</strain>
    </source>
</reference>